<feature type="binding site" evidence="8">
    <location>
        <position position="40"/>
    </location>
    <ligand>
        <name>Mg(2+)</name>
        <dbReference type="ChEBI" id="CHEBI:18420"/>
    </ligand>
</feature>
<dbReference type="CDD" id="cd03108">
    <property type="entry name" value="AdSS"/>
    <property type="match status" value="1"/>
</dbReference>
<dbReference type="GO" id="GO:0046040">
    <property type="term" value="P:IMP metabolic process"/>
    <property type="evidence" value="ECO:0007669"/>
    <property type="project" value="TreeGrafter"/>
</dbReference>
<sequence length="441" mass="47883">MSGTCVIGLQWGDEAKGKLVDLLAPQFDLVVRYQGGANAGHTVVAGSETYKLHHIPSGILHAKVQNLITPGVVINPTTMLDEIDGLAKRGVNCRDNLRISERAHLVMPWHMAEDKFINATAVRGESIGTTNRGIGPCYRDKVGRTHAIRMSDLIQPNRDERIRTVAEQKLSILEKLGAPAEDLESIAADKVVALAASWADRLSDMIGDTTDFLLDEAEAGKRILFEGAQGALLDIDHGTFPFVTSSNSSGVGVCAGAGVPSKWIHQTLGVCKAYSTRVGGGPFPTELEDATGEKIRKLGNEFGTTTGRPRRCGWFDAVAVRYTARLSGVTRLALMMMDVLAHFEELQVCVAYELDGKRIERLPAHADQLRRCKPILETIPGWNQPVDDVRKMEDFPQGALDYVARIEELVGIPVGVLSVGPDRAQTIFTESADVLKLSPIA</sequence>
<reference evidence="11 12" key="1">
    <citation type="submission" date="2019-02" db="EMBL/GenBank/DDBJ databases">
        <title>Deep-cultivation of Planctomycetes and their phenomic and genomic characterization uncovers novel biology.</title>
        <authorList>
            <person name="Wiegand S."/>
            <person name="Jogler M."/>
            <person name="Boedeker C."/>
            <person name="Pinto D."/>
            <person name="Vollmers J."/>
            <person name="Rivas-Marin E."/>
            <person name="Kohn T."/>
            <person name="Peeters S.H."/>
            <person name="Heuer A."/>
            <person name="Rast P."/>
            <person name="Oberbeckmann S."/>
            <person name="Bunk B."/>
            <person name="Jeske O."/>
            <person name="Meyerdierks A."/>
            <person name="Storesund J.E."/>
            <person name="Kallscheuer N."/>
            <person name="Luecker S."/>
            <person name="Lage O.M."/>
            <person name="Pohl T."/>
            <person name="Merkel B.J."/>
            <person name="Hornburger P."/>
            <person name="Mueller R.-W."/>
            <person name="Bruemmer F."/>
            <person name="Labrenz M."/>
            <person name="Spormann A.M."/>
            <person name="Op den Camp H."/>
            <person name="Overmann J."/>
            <person name="Amann R."/>
            <person name="Jetten M.S.M."/>
            <person name="Mascher T."/>
            <person name="Medema M.H."/>
            <person name="Devos D.P."/>
            <person name="Kaster A.-K."/>
            <person name="Ovreas L."/>
            <person name="Rohde M."/>
            <person name="Galperin M.Y."/>
            <person name="Jogler C."/>
        </authorList>
    </citation>
    <scope>NUCLEOTIDE SEQUENCE [LARGE SCALE GENOMIC DNA]</scope>
    <source>
        <strain evidence="11 12">K22_7</strain>
    </source>
</reference>
<dbReference type="KEGG" id="rlc:K227x_46400"/>
<feature type="binding site" description="in other chain" evidence="8">
    <location>
        <position position="130"/>
    </location>
    <ligand>
        <name>IMP</name>
        <dbReference type="ChEBI" id="CHEBI:58053"/>
        <note>ligand shared between dimeric partners</note>
    </ligand>
</feature>
<evidence type="ECO:0000256" key="5">
    <source>
        <dbReference type="ARBA" id="ARBA00022755"/>
    </source>
</evidence>
<comment type="subcellular location">
    <subcellularLocation>
        <location evidence="8">Cytoplasm</location>
    </subcellularLocation>
</comment>
<keyword evidence="6 8" id="KW-0460">Magnesium</keyword>
<comment type="catalytic activity">
    <reaction evidence="8 10">
        <text>IMP + L-aspartate + GTP = N(6)-(1,2-dicarboxyethyl)-AMP + GDP + phosphate + 2 H(+)</text>
        <dbReference type="Rhea" id="RHEA:15753"/>
        <dbReference type="ChEBI" id="CHEBI:15378"/>
        <dbReference type="ChEBI" id="CHEBI:29991"/>
        <dbReference type="ChEBI" id="CHEBI:37565"/>
        <dbReference type="ChEBI" id="CHEBI:43474"/>
        <dbReference type="ChEBI" id="CHEBI:57567"/>
        <dbReference type="ChEBI" id="CHEBI:58053"/>
        <dbReference type="ChEBI" id="CHEBI:58189"/>
        <dbReference type="EC" id="6.3.4.4"/>
    </reaction>
</comment>
<dbReference type="PANTHER" id="PTHR11846">
    <property type="entry name" value="ADENYLOSUCCINATE SYNTHETASE"/>
    <property type="match status" value="1"/>
</dbReference>
<dbReference type="SMART" id="SM00788">
    <property type="entry name" value="Adenylsucc_synt"/>
    <property type="match status" value="1"/>
</dbReference>
<dbReference type="GO" id="GO:0004019">
    <property type="term" value="F:adenylosuccinate synthase activity"/>
    <property type="evidence" value="ECO:0007669"/>
    <property type="project" value="UniProtKB-UniRule"/>
</dbReference>
<evidence type="ECO:0000256" key="10">
    <source>
        <dbReference type="RuleBase" id="RU000520"/>
    </source>
</evidence>
<feature type="binding site" description="in other chain" evidence="8">
    <location>
        <position position="308"/>
    </location>
    <ligand>
        <name>IMP</name>
        <dbReference type="ChEBI" id="CHEBI:58053"/>
        <note>ligand shared between dimeric partners</note>
    </ligand>
</feature>
<feature type="active site" description="Proton donor" evidence="8">
    <location>
        <position position="41"/>
    </location>
</feature>
<keyword evidence="2 8" id="KW-0436">Ligase</keyword>
<dbReference type="Gene3D" id="1.10.300.10">
    <property type="entry name" value="Adenylosuccinate Synthetase, subunit A, domain 2"/>
    <property type="match status" value="1"/>
</dbReference>
<organism evidence="11 12">
    <name type="scientific">Rubripirellula lacrimiformis</name>
    <dbReference type="NCBI Taxonomy" id="1930273"/>
    <lineage>
        <taxon>Bacteria</taxon>
        <taxon>Pseudomonadati</taxon>
        <taxon>Planctomycetota</taxon>
        <taxon>Planctomycetia</taxon>
        <taxon>Pirellulales</taxon>
        <taxon>Pirellulaceae</taxon>
        <taxon>Rubripirellula</taxon>
    </lineage>
</organism>
<feature type="binding site" evidence="8">
    <location>
        <begin position="12"/>
        <end position="18"/>
    </location>
    <ligand>
        <name>GTP</name>
        <dbReference type="ChEBI" id="CHEBI:37565"/>
    </ligand>
</feature>
<feature type="binding site" evidence="8">
    <location>
        <position position="144"/>
    </location>
    <ligand>
        <name>IMP</name>
        <dbReference type="ChEBI" id="CHEBI:58053"/>
        <note>ligand shared between dimeric partners</note>
    </ligand>
</feature>
<dbReference type="EC" id="6.3.4.4" evidence="8 10"/>
<evidence type="ECO:0000256" key="6">
    <source>
        <dbReference type="ARBA" id="ARBA00022842"/>
    </source>
</evidence>
<feature type="binding site" evidence="8">
    <location>
        <begin position="418"/>
        <end position="420"/>
    </location>
    <ligand>
        <name>GTP</name>
        <dbReference type="ChEBI" id="CHEBI:37565"/>
    </ligand>
</feature>
<dbReference type="PROSITE" id="PS00513">
    <property type="entry name" value="ADENYLOSUCCIN_SYN_2"/>
    <property type="match status" value="1"/>
</dbReference>
<feature type="binding site" evidence="8">
    <location>
        <position position="310"/>
    </location>
    <ligand>
        <name>GTP</name>
        <dbReference type="ChEBI" id="CHEBI:37565"/>
    </ligand>
</feature>
<dbReference type="InterPro" id="IPR027417">
    <property type="entry name" value="P-loop_NTPase"/>
</dbReference>
<keyword evidence="8" id="KW-0963">Cytoplasm</keyword>
<dbReference type="NCBIfam" id="TIGR00184">
    <property type="entry name" value="purA"/>
    <property type="match status" value="1"/>
</dbReference>
<dbReference type="InterPro" id="IPR042109">
    <property type="entry name" value="Adenylosuccinate_synth_dom1"/>
</dbReference>
<dbReference type="UniPathway" id="UPA00075">
    <property type="reaction ID" value="UER00335"/>
</dbReference>
<feature type="binding site" description="in other chain" evidence="8">
    <location>
        <begin position="38"/>
        <end position="41"/>
    </location>
    <ligand>
        <name>IMP</name>
        <dbReference type="ChEBI" id="CHEBI:58053"/>
        <note>ligand shared between dimeric partners</note>
    </ligand>
</feature>
<name>A0A517NGI0_9BACT</name>
<dbReference type="InterPro" id="IPR001114">
    <property type="entry name" value="Adenylosuccinate_synthetase"/>
</dbReference>
<dbReference type="NCBIfam" id="NF002223">
    <property type="entry name" value="PRK01117.1"/>
    <property type="match status" value="1"/>
</dbReference>
<feature type="binding site" description="in other chain" evidence="8">
    <location>
        <position position="229"/>
    </location>
    <ligand>
        <name>IMP</name>
        <dbReference type="ChEBI" id="CHEBI:58053"/>
        <note>ligand shared between dimeric partners</note>
    </ligand>
</feature>
<feature type="binding site" description="in other chain" evidence="8">
    <location>
        <position position="244"/>
    </location>
    <ligand>
        <name>IMP</name>
        <dbReference type="ChEBI" id="CHEBI:58053"/>
        <note>ligand shared between dimeric partners</note>
    </ligand>
</feature>
<evidence type="ECO:0000313" key="12">
    <source>
        <dbReference type="Proteomes" id="UP000318538"/>
    </source>
</evidence>
<evidence type="ECO:0000256" key="2">
    <source>
        <dbReference type="ARBA" id="ARBA00022598"/>
    </source>
</evidence>
<dbReference type="GO" id="GO:0005525">
    <property type="term" value="F:GTP binding"/>
    <property type="evidence" value="ECO:0007669"/>
    <property type="project" value="UniProtKB-UniRule"/>
</dbReference>
<dbReference type="InterPro" id="IPR042110">
    <property type="entry name" value="Adenylosuccinate_synth_dom2"/>
</dbReference>
<dbReference type="PROSITE" id="PS01266">
    <property type="entry name" value="ADENYLOSUCCIN_SYN_1"/>
    <property type="match status" value="1"/>
</dbReference>
<keyword evidence="3 8" id="KW-0479">Metal-binding</keyword>
<dbReference type="InterPro" id="IPR033128">
    <property type="entry name" value="Adenylosuccin_syn_Lys_AS"/>
</dbReference>
<evidence type="ECO:0000256" key="3">
    <source>
        <dbReference type="ARBA" id="ARBA00022723"/>
    </source>
</evidence>
<dbReference type="FunFam" id="1.10.300.10:FF:000001">
    <property type="entry name" value="Adenylosuccinate synthetase"/>
    <property type="match status" value="1"/>
</dbReference>
<feature type="binding site" evidence="8">
    <location>
        <begin position="336"/>
        <end position="338"/>
    </location>
    <ligand>
        <name>GTP</name>
        <dbReference type="ChEBI" id="CHEBI:37565"/>
    </ligand>
</feature>
<dbReference type="SUPFAM" id="SSF52540">
    <property type="entry name" value="P-loop containing nucleoside triphosphate hydrolases"/>
    <property type="match status" value="1"/>
</dbReference>
<accession>A0A517NGI0</accession>
<dbReference type="InterPro" id="IPR018220">
    <property type="entry name" value="Adenylosuccin_syn_GTP-bd"/>
</dbReference>
<dbReference type="FunFam" id="3.90.170.10:FF:000001">
    <property type="entry name" value="Adenylosuccinate synthetase"/>
    <property type="match status" value="1"/>
</dbReference>
<dbReference type="GO" id="GO:0005737">
    <property type="term" value="C:cytoplasm"/>
    <property type="evidence" value="ECO:0007669"/>
    <property type="project" value="UniProtKB-SubCell"/>
</dbReference>
<dbReference type="RefSeq" id="WP_145172736.1">
    <property type="nucleotide sequence ID" value="NZ_CP036525.1"/>
</dbReference>
<feature type="binding site" description="in other chain" evidence="8">
    <location>
        <begin position="13"/>
        <end position="16"/>
    </location>
    <ligand>
        <name>IMP</name>
        <dbReference type="ChEBI" id="CHEBI:58053"/>
        <note>ligand shared between dimeric partners</note>
    </ligand>
</feature>
<comment type="subunit">
    <text evidence="1 8">Homodimer.</text>
</comment>
<evidence type="ECO:0000256" key="8">
    <source>
        <dbReference type="HAMAP-Rule" id="MF_00011"/>
    </source>
</evidence>
<proteinExistence type="inferred from homology"/>
<dbReference type="Pfam" id="PF00709">
    <property type="entry name" value="Adenylsucc_synt"/>
    <property type="match status" value="1"/>
</dbReference>
<gene>
    <name evidence="8 11" type="primary">purA</name>
    <name evidence="11" type="ORF">K227x_46400</name>
</gene>
<dbReference type="Gene3D" id="3.90.170.10">
    <property type="entry name" value="Adenylosuccinate Synthetase, subunit A, domain 3"/>
    <property type="match status" value="1"/>
</dbReference>
<feature type="binding site" evidence="8">
    <location>
        <begin position="304"/>
        <end position="310"/>
    </location>
    <ligand>
        <name>substrate</name>
    </ligand>
</feature>
<comment type="cofactor">
    <cofactor evidence="8">
        <name>Mg(2+)</name>
        <dbReference type="ChEBI" id="CHEBI:18420"/>
    </cofactor>
    <text evidence="8">Binds 1 Mg(2+) ion per subunit.</text>
</comment>
<evidence type="ECO:0000256" key="9">
    <source>
        <dbReference type="PROSITE-ProRule" id="PRU10134"/>
    </source>
</evidence>
<feature type="active site" evidence="9">
    <location>
        <position position="141"/>
    </location>
</feature>
<keyword evidence="12" id="KW-1185">Reference proteome</keyword>
<keyword evidence="4 8" id="KW-0547">Nucleotide-binding</keyword>
<feature type="binding site" evidence="8">
    <location>
        <position position="13"/>
    </location>
    <ligand>
        <name>Mg(2+)</name>
        <dbReference type="ChEBI" id="CHEBI:18420"/>
    </ligand>
</feature>
<dbReference type="InterPro" id="IPR042111">
    <property type="entry name" value="Adenylosuccinate_synth_dom3"/>
</dbReference>
<dbReference type="OrthoDB" id="9807553at2"/>
<dbReference type="PANTHER" id="PTHR11846:SF0">
    <property type="entry name" value="ADENYLOSUCCINATE SYNTHETASE"/>
    <property type="match status" value="1"/>
</dbReference>
<dbReference type="HAMAP" id="MF_00011">
    <property type="entry name" value="Adenylosucc_synth"/>
    <property type="match status" value="1"/>
</dbReference>
<evidence type="ECO:0000256" key="4">
    <source>
        <dbReference type="ARBA" id="ARBA00022741"/>
    </source>
</evidence>
<evidence type="ECO:0000313" key="11">
    <source>
        <dbReference type="EMBL" id="QDT06231.1"/>
    </source>
</evidence>
<comment type="similarity">
    <text evidence="8 10">Belongs to the adenylosuccinate synthetase family.</text>
</comment>
<dbReference type="AlphaFoldDB" id="A0A517NGI0"/>
<protein>
    <recommendedName>
        <fullName evidence="8 10">Adenylosuccinate synthetase</fullName>
        <shortName evidence="8">AMPSase</shortName>
        <shortName evidence="8">AdSS</shortName>
        <ecNumber evidence="8 10">6.3.4.4</ecNumber>
    </recommendedName>
    <alternativeName>
        <fullName evidence="8">IMP--aspartate ligase</fullName>
    </alternativeName>
</protein>
<feature type="active site" description="Proton acceptor" evidence="8">
    <location>
        <position position="13"/>
    </location>
</feature>
<dbReference type="EMBL" id="CP036525">
    <property type="protein sequence ID" value="QDT06231.1"/>
    <property type="molecule type" value="Genomic_DNA"/>
</dbReference>
<dbReference type="Gene3D" id="3.40.440.10">
    <property type="entry name" value="Adenylosuccinate Synthetase, subunit A, domain 1"/>
    <property type="match status" value="1"/>
</dbReference>
<keyword evidence="5 8" id="KW-0658">Purine biosynthesis</keyword>
<evidence type="ECO:0000256" key="7">
    <source>
        <dbReference type="ARBA" id="ARBA00023134"/>
    </source>
</evidence>
<comment type="pathway">
    <text evidence="8 10">Purine metabolism; AMP biosynthesis via de novo pathway; AMP from IMP: step 1/2.</text>
</comment>
<feature type="binding site" evidence="8">
    <location>
        <begin position="40"/>
        <end position="42"/>
    </location>
    <ligand>
        <name>GTP</name>
        <dbReference type="ChEBI" id="CHEBI:37565"/>
    </ligand>
</feature>
<keyword evidence="7 8" id="KW-0342">GTP-binding</keyword>
<evidence type="ECO:0000256" key="1">
    <source>
        <dbReference type="ARBA" id="ARBA00011738"/>
    </source>
</evidence>
<dbReference type="GO" id="GO:0000287">
    <property type="term" value="F:magnesium ion binding"/>
    <property type="evidence" value="ECO:0007669"/>
    <property type="project" value="UniProtKB-UniRule"/>
</dbReference>
<comment type="function">
    <text evidence="8">Plays an important role in the de novo pathway of purine nucleotide biosynthesis. Catalyzes the first committed step in the biosynthesis of AMP from IMP.</text>
</comment>
<dbReference type="Proteomes" id="UP000318538">
    <property type="component" value="Chromosome"/>
</dbReference>
<dbReference type="GO" id="GO:0044208">
    <property type="term" value="P:'de novo' AMP biosynthetic process"/>
    <property type="evidence" value="ECO:0007669"/>
    <property type="project" value="UniProtKB-UniRule"/>
</dbReference>